<name>A0A939TNP2_9MICO</name>
<dbReference type="AlphaFoldDB" id="A0A939TNP2"/>
<comment type="catalytic activity">
    <reaction evidence="2">
        <text>9-ribosyl-trans-zeatin 5'-phosphate + H2O = trans-zeatin + D-ribose 5-phosphate</text>
        <dbReference type="Rhea" id="RHEA:48564"/>
        <dbReference type="ChEBI" id="CHEBI:15377"/>
        <dbReference type="ChEBI" id="CHEBI:16522"/>
        <dbReference type="ChEBI" id="CHEBI:78346"/>
        <dbReference type="ChEBI" id="CHEBI:87947"/>
        <dbReference type="EC" id="3.2.2.n1"/>
    </reaction>
</comment>
<evidence type="ECO:0000256" key="1">
    <source>
        <dbReference type="ARBA" id="ARBA00006763"/>
    </source>
</evidence>
<proteinExistence type="inferred from homology"/>
<evidence type="ECO:0000313" key="3">
    <source>
        <dbReference type="EMBL" id="MBO2990748.1"/>
    </source>
</evidence>
<dbReference type="InterPro" id="IPR031100">
    <property type="entry name" value="LOG_fam"/>
</dbReference>
<evidence type="ECO:0000313" key="4">
    <source>
        <dbReference type="Proteomes" id="UP000668403"/>
    </source>
</evidence>
<dbReference type="PANTHER" id="PTHR31223">
    <property type="entry name" value="LOG FAMILY PROTEIN YJL055W"/>
    <property type="match status" value="1"/>
</dbReference>
<keyword evidence="2" id="KW-0378">Hydrolase</keyword>
<dbReference type="GO" id="GO:0009691">
    <property type="term" value="P:cytokinin biosynthetic process"/>
    <property type="evidence" value="ECO:0007669"/>
    <property type="project" value="UniProtKB-UniRule"/>
</dbReference>
<sequence>MPQRITVFTGSSSGASPRFAEIASDFGAALAEQGIGLVYGGGHVGLMGVVADATRQGGSEVVGVIPQGLVDRELAHPNIDRIEVVADMHERKHRMAALGDAFVALPGGPGTLEEFFEALTWMQLGIHNRPVALLNSGGFWDAQLRMLDDMVEHGFMAREFRERIVVAETPAGLFASLREWRPPRAKWQK</sequence>
<keyword evidence="2" id="KW-0203">Cytokinin biosynthesis</keyword>
<dbReference type="SUPFAM" id="SSF102405">
    <property type="entry name" value="MCP/YpsA-like"/>
    <property type="match status" value="1"/>
</dbReference>
<dbReference type="GO" id="GO:0005829">
    <property type="term" value="C:cytosol"/>
    <property type="evidence" value="ECO:0007669"/>
    <property type="project" value="TreeGrafter"/>
</dbReference>
<comment type="similarity">
    <text evidence="1 2">Belongs to the LOG family.</text>
</comment>
<dbReference type="InterPro" id="IPR005269">
    <property type="entry name" value="LOG"/>
</dbReference>
<comment type="caution">
    <text evidence="3">The sequence shown here is derived from an EMBL/GenBank/DDBJ whole genome shotgun (WGS) entry which is preliminary data.</text>
</comment>
<dbReference type="NCBIfam" id="TIGR00730">
    <property type="entry name" value="Rossman fold protein, TIGR00730 family"/>
    <property type="match status" value="1"/>
</dbReference>
<dbReference type="Proteomes" id="UP000668403">
    <property type="component" value="Unassembled WGS sequence"/>
</dbReference>
<gene>
    <name evidence="3" type="ORF">J4H85_12160</name>
</gene>
<reference evidence="3" key="1">
    <citation type="submission" date="2021-03" db="EMBL/GenBank/DDBJ databases">
        <title>Leucobacter chromiisoli sp. nov., isolated from chromium-containing soil of chemical plant.</title>
        <authorList>
            <person name="Xu Z."/>
        </authorList>
    </citation>
    <scope>NUCLEOTIDE SEQUENCE</scope>
    <source>
        <strain evidence="3">K 70/01</strain>
    </source>
</reference>
<dbReference type="Gene3D" id="3.40.50.450">
    <property type="match status" value="1"/>
</dbReference>
<comment type="catalytic activity">
    <reaction evidence="2">
        <text>N(6)-(dimethylallyl)adenosine 5'-phosphate + H2O = N(6)-dimethylallyladenine + D-ribose 5-phosphate</text>
        <dbReference type="Rhea" id="RHEA:48560"/>
        <dbReference type="ChEBI" id="CHEBI:15377"/>
        <dbReference type="ChEBI" id="CHEBI:17660"/>
        <dbReference type="ChEBI" id="CHEBI:57526"/>
        <dbReference type="ChEBI" id="CHEBI:78346"/>
        <dbReference type="EC" id="3.2.2.n1"/>
    </reaction>
</comment>
<dbReference type="GO" id="GO:0016799">
    <property type="term" value="F:hydrolase activity, hydrolyzing N-glycosyl compounds"/>
    <property type="evidence" value="ECO:0007669"/>
    <property type="project" value="TreeGrafter"/>
</dbReference>
<protein>
    <recommendedName>
        <fullName evidence="2">Cytokinin riboside 5'-monophosphate phosphoribohydrolase</fullName>
        <ecNumber evidence="2">3.2.2.n1</ecNumber>
    </recommendedName>
</protein>
<dbReference type="EMBL" id="JAGFBF010000005">
    <property type="protein sequence ID" value="MBO2990748.1"/>
    <property type="molecule type" value="Genomic_DNA"/>
</dbReference>
<accession>A0A939TNP2</accession>
<evidence type="ECO:0000256" key="2">
    <source>
        <dbReference type="RuleBase" id="RU363015"/>
    </source>
</evidence>
<organism evidence="3 4">
    <name type="scientific">Leucobacter tardus</name>
    <dbReference type="NCBI Taxonomy" id="501483"/>
    <lineage>
        <taxon>Bacteria</taxon>
        <taxon>Bacillati</taxon>
        <taxon>Actinomycetota</taxon>
        <taxon>Actinomycetes</taxon>
        <taxon>Micrococcales</taxon>
        <taxon>Microbacteriaceae</taxon>
        <taxon>Leucobacter</taxon>
    </lineage>
</organism>
<keyword evidence="4" id="KW-1185">Reference proteome</keyword>
<dbReference type="Pfam" id="PF03641">
    <property type="entry name" value="Lysine_decarbox"/>
    <property type="match status" value="1"/>
</dbReference>
<dbReference type="EC" id="3.2.2.n1" evidence="2"/>
<dbReference type="PANTHER" id="PTHR31223:SF70">
    <property type="entry name" value="LOG FAMILY PROTEIN YJL055W"/>
    <property type="match status" value="1"/>
</dbReference>